<protein>
    <submittedName>
        <fullName evidence="1">Uncharacterized protein</fullName>
    </submittedName>
</protein>
<organism evidence="1 2">
    <name type="scientific">Elysia marginata</name>
    <dbReference type="NCBI Taxonomy" id="1093978"/>
    <lineage>
        <taxon>Eukaryota</taxon>
        <taxon>Metazoa</taxon>
        <taxon>Spiralia</taxon>
        <taxon>Lophotrochozoa</taxon>
        <taxon>Mollusca</taxon>
        <taxon>Gastropoda</taxon>
        <taxon>Heterobranchia</taxon>
        <taxon>Euthyneura</taxon>
        <taxon>Panpulmonata</taxon>
        <taxon>Sacoglossa</taxon>
        <taxon>Placobranchoidea</taxon>
        <taxon>Plakobranchidae</taxon>
        <taxon>Elysia</taxon>
    </lineage>
</organism>
<comment type="caution">
    <text evidence="1">The sequence shown here is derived from an EMBL/GenBank/DDBJ whole genome shotgun (WGS) entry which is preliminary data.</text>
</comment>
<gene>
    <name evidence="1" type="ORF">ElyMa_005198600</name>
</gene>
<keyword evidence="2" id="KW-1185">Reference proteome</keyword>
<evidence type="ECO:0000313" key="1">
    <source>
        <dbReference type="EMBL" id="GFS25973.1"/>
    </source>
</evidence>
<reference evidence="1 2" key="1">
    <citation type="journal article" date="2021" name="Elife">
        <title>Chloroplast acquisition without the gene transfer in kleptoplastic sea slugs, Plakobranchus ocellatus.</title>
        <authorList>
            <person name="Maeda T."/>
            <person name="Takahashi S."/>
            <person name="Yoshida T."/>
            <person name="Shimamura S."/>
            <person name="Takaki Y."/>
            <person name="Nagai Y."/>
            <person name="Toyoda A."/>
            <person name="Suzuki Y."/>
            <person name="Arimoto A."/>
            <person name="Ishii H."/>
            <person name="Satoh N."/>
            <person name="Nishiyama T."/>
            <person name="Hasebe M."/>
            <person name="Maruyama T."/>
            <person name="Minagawa J."/>
            <person name="Obokata J."/>
            <person name="Shigenobu S."/>
        </authorList>
    </citation>
    <scope>NUCLEOTIDE SEQUENCE [LARGE SCALE GENOMIC DNA]</scope>
</reference>
<accession>A0AAV4JW73</accession>
<dbReference type="AlphaFoldDB" id="A0AAV4JW73"/>
<name>A0AAV4JW73_9GAST</name>
<proteinExistence type="predicted"/>
<evidence type="ECO:0000313" key="2">
    <source>
        <dbReference type="Proteomes" id="UP000762676"/>
    </source>
</evidence>
<dbReference type="EMBL" id="BMAT01010387">
    <property type="protein sequence ID" value="GFS25973.1"/>
    <property type="molecule type" value="Genomic_DNA"/>
</dbReference>
<sequence length="81" mass="9310">MIDLRPPNQLSYLVVTEKKMEFWESVTRTETLFTRRIALCVLSVPREESIACRVECPHNASVGEERRASPLFDAGLFPSRK</sequence>
<dbReference type="Proteomes" id="UP000762676">
    <property type="component" value="Unassembled WGS sequence"/>
</dbReference>